<feature type="compositionally biased region" description="Low complexity" evidence="8">
    <location>
        <begin position="177"/>
        <end position="188"/>
    </location>
</feature>
<dbReference type="AlphaFoldDB" id="A0AAV5A189"/>
<comment type="similarity">
    <text evidence="5">Belongs to the protein kinase superfamily. STE Ser/Thr protein kinase family. MAP kinase kinase subfamily.</text>
</comment>
<evidence type="ECO:0000256" key="5">
    <source>
        <dbReference type="ARBA" id="ARBA00038035"/>
    </source>
</evidence>
<keyword evidence="3" id="KW-0418">Kinase</keyword>
<dbReference type="EMBL" id="BPWL01000001">
    <property type="protein sequence ID" value="GJJ06351.1"/>
    <property type="molecule type" value="Genomic_DNA"/>
</dbReference>
<dbReference type="Proteomes" id="UP001050691">
    <property type="component" value="Unassembled WGS sequence"/>
</dbReference>
<proteinExistence type="inferred from homology"/>
<evidence type="ECO:0000256" key="4">
    <source>
        <dbReference type="ARBA" id="ARBA00022840"/>
    </source>
</evidence>
<dbReference type="PANTHER" id="PTHR48013:SF6">
    <property type="entry name" value="MAP KINASE KINASE MKK1_SSP32-RELATED"/>
    <property type="match status" value="1"/>
</dbReference>
<dbReference type="GO" id="GO:0005524">
    <property type="term" value="F:ATP binding"/>
    <property type="evidence" value="ECO:0007669"/>
    <property type="project" value="UniProtKB-UniRule"/>
</dbReference>
<dbReference type="Gene3D" id="3.30.200.20">
    <property type="entry name" value="Phosphorylase Kinase, domain 1"/>
    <property type="match status" value="1"/>
</dbReference>
<dbReference type="SUPFAM" id="SSF56112">
    <property type="entry name" value="Protein kinase-like (PK-like)"/>
    <property type="match status" value="1"/>
</dbReference>
<feature type="compositionally biased region" description="Low complexity" evidence="8">
    <location>
        <begin position="102"/>
        <end position="113"/>
    </location>
</feature>
<dbReference type="PANTHER" id="PTHR48013">
    <property type="entry name" value="DUAL SPECIFICITY MITOGEN-ACTIVATED PROTEIN KINASE KINASE 5-RELATED"/>
    <property type="match status" value="1"/>
</dbReference>
<dbReference type="GO" id="GO:0000196">
    <property type="term" value="P:cell integrity MAPK cascade"/>
    <property type="evidence" value="ECO:0007669"/>
    <property type="project" value="TreeGrafter"/>
</dbReference>
<evidence type="ECO:0000256" key="8">
    <source>
        <dbReference type="SAM" id="MobiDB-lite"/>
    </source>
</evidence>
<dbReference type="SMART" id="SM00220">
    <property type="entry name" value="S_TKc"/>
    <property type="match status" value="1"/>
</dbReference>
<keyword evidence="2 7" id="KW-0547">Nucleotide-binding</keyword>
<dbReference type="EC" id="2.7.12.2" evidence="6"/>
<sequence length="516" mass="57778">MSLNNDLHLRSRPSGARPLPSSPHIRLPDSLPNLQVTEPLNIRPKTPTPKLVIPIPSKRPMPSLSLLMPTSNGRAMPDSDPADLISTVSNVTITQRNVNQSTTTTTTATTTTEIDTRTVRPPLSNIHSTDQTDEFEKLRTTISELSIKEGGRERALQTHRANQSEDEEEEDKHDHNNIINNNNKQQQQQDDDNTNPVAGFSGDEWVDDDFEILGRLGEGAGGAVYKVKDKKSKVIMARKTIPTRSTPAHQLIRELSFMAITHPNIIVFHDAYVSPSSSEVNLLMEFCEGGSLDAVAKKVRELGRRISEVVVGRLALGIFHGLAYLHTKKIVHRDIKPSNILLTAKGVVKLCDFGVSGELVDSIAGTFTGTGYYMAPERIQGQKYTIRSDVWSSGLTLLELAMGRFPYPEDLDNPIELLSFIIPQLQDEELYTWSQEMKDFIRLSLTVSAQARPIPKDMLEHKWLVNSAEVKVNMARWIREIWGWESKKGSRHQISKSQTNVNWTQEEPTIQVSTVD</sequence>
<keyword evidence="1" id="KW-0808">Transferase</keyword>
<evidence type="ECO:0000256" key="6">
    <source>
        <dbReference type="ARBA" id="ARBA00038999"/>
    </source>
</evidence>
<keyword evidence="11" id="KW-1185">Reference proteome</keyword>
<comment type="caution">
    <text evidence="10">The sequence shown here is derived from an EMBL/GenBank/DDBJ whole genome shotgun (WGS) entry which is preliminary data.</text>
</comment>
<evidence type="ECO:0000256" key="2">
    <source>
        <dbReference type="ARBA" id="ARBA00022741"/>
    </source>
</evidence>
<evidence type="ECO:0000256" key="7">
    <source>
        <dbReference type="PROSITE-ProRule" id="PRU10141"/>
    </source>
</evidence>
<evidence type="ECO:0000313" key="11">
    <source>
        <dbReference type="Proteomes" id="UP001050691"/>
    </source>
</evidence>
<dbReference type="InterPro" id="IPR017441">
    <property type="entry name" value="Protein_kinase_ATP_BS"/>
</dbReference>
<gene>
    <name evidence="10" type="ORF">Clacol_000542</name>
</gene>
<organism evidence="10 11">
    <name type="scientific">Clathrus columnatus</name>
    <dbReference type="NCBI Taxonomy" id="1419009"/>
    <lineage>
        <taxon>Eukaryota</taxon>
        <taxon>Fungi</taxon>
        <taxon>Dikarya</taxon>
        <taxon>Basidiomycota</taxon>
        <taxon>Agaricomycotina</taxon>
        <taxon>Agaricomycetes</taxon>
        <taxon>Phallomycetidae</taxon>
        <taxon>Phallales</taxon>
        <taxon>Clathraceae</taxon>
        <taxon>Clathrus</taxon>
    </lineage>
</organism>
<dbReference type="FunFam" id="1.10.510.10:FF:000263">
    <property type="entry name" value="MAP kinase skh1/pek1"/>
    <property type="match status" value="1"/>
</dbReference>
<dbReference type="PROSITE" id="PS00108">
    <property type="entry name" value="PROTEIN_KINASE_ST"/>
    <property type="match status" value="1"/>
</dbReference>
<dbReference type="InterPro" id="IPR000719">
    <property type="entry name" value="Prot_kinase_dom"/>
</dbReference>
<accession>A0AAV5A189</accession>
<keyword evidence="4 7" id="KW-0067">ATP-binding</keyword>
<dbReference type="InterPro" id="IPR011009">
    <property type="entry name" value="Kinase-like_dom_sf"/>
</dbReference>
<feature type="compositionally biased region" description="Basic and acidic residues" evidence="8">
    <location>
        <begin position="146"/>
        <end position="156"/>
    </location>
</feature>
<feature type="region of interest" description="Disordered" evidence="8">
    <location>
        <begin position="102"/>
        <end position="202"/>
    </location>
</feature>
<feature type="binding site" evidence="7">
    <location>
        <position position="239"/>
    </location>
    <ligand>
        <name>ATP</name>
        <dbReference type="ChEBI" id="CHEBI:30616"/>
    </ligand>
</feature>
<protein>
    <recommendedName>
        <fullName evidence="6">mitogen-activated protein kinase kinase</fullName>
        <ecNumber evidence="6">2.7.12.2</ecNumber>
    </recommendedName>
</protein>
<dbReference type="PROSITE" id="PS00107">
    <property type="entry name" value="PROTEIN_KINASE_ATP"/>
    <property type="match status" value="1"/>
</dbReference>
<dbReference type="Gene3D" id="1.10.510.10">
    <property type="entry name" value="Transferase(Phosphotransferase) domain 1"/>
    <property type="match status" value="1"/>
</dbReference>
<name>A0AAV5A189_9AGAM</name>
<feature type="domain" description="Protein kinase" evidence="9">
    <location>
        <begin position="210"/>
        <end position="464"/>
    </location>
</feature>
<feature type="region of interest" description="Disordered" evidence="8">
    <location>
        <begin position="1"/>
        <end position="32"/>
    </location>
</feature>
<dbReference type="GO" id="GO:0060237">
    <property type="term" value="P:regulation of fungal-type cell wall organization"/>
    <property type="evidence" value="ECO:0007669"/>
    <property type="project" value="TreeGrafter"/>
</dbReference>
<dbReference type="Pfam" id="PF00069">
    <property type="entry name" value="Pkinase"/>
    <property type="match status" value="1"/>
</dbReference>
<evidence type="ECO:0000313" key="10">
    <source>
        <dbReference type="EMBL" id="GJJ06351.1"/>
    </source>
</evidence>
<evidence type="ECO:0000256" key="1">
    <source>
        <dbReference type="ARBA" id="ARBA00022679"/>
    </source>
</evidence>
<reference evidence="10" key="1">
    <citation type="submission" date="2021-10" db="EMBL/GenBank/DDBJ databases">
        <title>De novo Genome Assembly of Clathrus columnatus (Basidiomycota, Fungi) Using Illumina and Nanopore Sequence Data.</title>
        <authorList>
            <person name="Ogiso-Tanaka E."/>
            <person name="Itagaki H."/>
            <person name="Hosoya T."/>
            <person name="Hosaka K."/>
        </authorList>
    </citation>
    <scope>NUCLEOTIDE SEQUENCE</scope>
    <source>
        <strain evidence="10">MO-923</strain>
    </source>
</reference>
<dbReference type="GO" id="GO:0004708">
    <property type="term" value="F:MAP kinase kinase activity"/>
    <property type="evidence" value="ECO:0007669"/>
    <property type="project" value="UniProtKB-EC"/>
</dbReference>
<dbReference type="InterPro" id="IPR008271">
    <property type="entry name" value="Ser/Thr_kinase_AS"/>
</dbReference>
<evidence type="ECO:0000256" key="3">
    <source>
        <dbReference type="ARBA" id="ARBA00022777"/>
    </source>
</evidence>
<evidence type="ECO:0000259" key="9">
    <source>
        <dbReference type="PROSITE" id="PS50011"/>
    </source>
</evidence>
<dbReference type="PROSITE" id="PS50011">
    <property type="entry name" value="PROTEIN_KINASE_DOM"/>
    <property type="match status" value="1"/>
</dbReference>